<dbReference type="InterPro" id="IPR028082">
    <property type="entry name" value="Peripla_BP_I"/>
</dbReference>
<dbReference type="Pfam" id="PF13377">
    <property type="entry name" value="Peripla_BP_3"/>
    <property type="match status" value="1"/>
</dbReference>
<dbReference type="PANTHER" id="PTHR30146">
    <property type="entry name" value="LACI-RELATED TRANSCRIPTIONAL REPRESSOR"/>
    <property type="match status" value="1"/>
</dbReference>
<evidence type="ECO:0000259" key="4">
    <source>
        <dbReference type="SMART" id="SM00354"/>
    </source>
</evidence>
<accession>A0ABS5AQD2</accession>
<keyword evidence="1" id="KW-0805">Transcription regulation</keyword>
<feature type="domain" description="HTH lacI-type" evidence="4">
    <location>
        <begin position="3"/>
        <end position="70"/>
    </location>
</feature>
<dbReference type="InterPro" id="IPR000843">
    <property type="entry name" value="HTH_LacI"/>
</dbReference>
<evidence type="ECO:0000256" key="1">
    <source>
        <dbReference type="ARBA" id="ARBA00023015"/>
    </source>
</evidence>
<dbReference type="SUPFAM" id="SSF47413">
    <property type="entry name" value="lambda repressor-like DNA-binding domains"/>
    <property type="match status" value="1"/>
</dbReference>
<evidence type="ECO:0000256" key="3">
    <source>
        <dbReference type="ARBA" id="ARBA00023163"/>
    </source>
</evidence>
<dbReference type="RefSeq" id="WP_086788876.1">
    <property type="nucleotide sequence ID" value="NZ_JAGIOO010000001.1"/>
</dbReference>
<comment type="caution">
    <text evidence="5">The sequence shown here is derived from an EMBL/GenBank/DDBJ whole genome shotgun (WGS) entry which is preliminary data.</text>
</comment>
<dbReference type="Proteomes" id="UP001519363">
    <property type="component" value="Unassembled WGS sequence"/>
</dbReference>
<proteinExistence type="predicted"/>
<keyword evidence="6" id="KW-1185">Reference proteome</keyword>
<sequence length="336" mass="35245">MASNKLARVAEFAGVSVSTVKRVLAGTSEVSPRTRDAVLTALTACGYDRPDRVHDQRLPLVGLVVPDLLNPIFPAFAEAVVGLLNLHELIPVLCARTADGVVETQHIDTLLRQNPSGLVFIGASLADAGEEQGRLLRERGVPLVLINADDEYSGGARLAVDDAGAAESALAYLAALGHERVGLLLGPIAHVPSARKLAGFAAFQQRRGVPPEEWRALVSHALFSMEGGATALPRLLAQRVSAVVCASDALALGVVRAARRAGLRVPEDLSVIGFDDSPFMVATDPPLTTIRQPVAAIAAAAVSALVGQIEGHAPSAELMLFDTELIVRASTAPRLR</sequence>
<dbReference type="Gene3D" id="1.10.260.40">
    <property type="entry name" value="lambda repressor-like DNA-binding domains"/>
    <property type="match status" value="1"/>
</dbReference>
<keyword evidence="3" id="KW-0804">Transcription</keyword>
<dbReference type="SUPFAM" id="SSF53822">
    <property type="entry name" value="Periplasmic binding protein-like I"/>
    <property type="match status" value="1"/>
</dbReference>
<gene>
    <name evidence="5" type="ORF">JOF53_007646</name>
</gene>
<dbReference type="EMBL" id="JAGIOO010000001">
    <property type="protein sequence ID" value="MBP2478774.1"/>
    <property type="molecule type" value="Genomic_DNA"/>
</dbReference>
<dbReference type="InterPro" id="IPR046335">
    <property type="entry name" value="LacI/GalR-like_sensor"/>
</dbReference>
<keyword evidence="2 5" id="KW-0238">DNA-binding</keyword>
<dbReference type="PANTHER" id="PTHR30146:SF153">
    <property type="entry name" value="LACTOSE OPERON REPRESSOR"/>
    <property type="match status" value="1"/>
</dbReference>
<dbReference type="GO" id="GO:0003677">
    <property type="term" value="F:DNA binding"/>
    <property type="evidence" value="ECO:0007669"/>
    <property type="project" value="UniProtKB-KW"/>
</dbReference>
<name>A0ABS5AQD2_9PSEU</name>
<dbReference type="Pfam" id="PF00356">
    <property type="entry name" value="LacI"/>
    <property type="match status" value="1"/>
</dbReference>
<protein>
    <submittedName>
        <fullName evidence="5">DNA-binding LacI/PurR family transcriptional regulator</fullName>
    </submittedName>
</protein>
<evidence type="ECO:0000256" key="2">
    <source>
        <dbReference type="ARBA" id="ARBA00023125"/>
    </source>
</evidence>
<reference evidence="5 6" key="1">
    <citation type="submission" date="2021-03" db="EMBL/GenBank/DDBJ databases">
        <title>Sequencing the genomes of 1000 actinobacteria strains.</title>
        <authorList>
            <person name="Klenk H.-P."/>
        </authorList>
    </citation>
    <scope>NUCLEOTIDE SEQUENCE [LARGE SCALE GENOMIC DNA]</scope>
    <source>
        <strain evidence="5 6">DSM 44580</strain>
    </source>
</reference>
<dbReference type="SMART" id="SM00354">
    <property type="entry name" value="HTH_LACI"/>
    <property type="match status" value="1"/>
</dbReference>
<dbReference type="CDD" id="cd06267">
    <property type="entry name" value="PBP1_LacI_sugar_binding-like"/>
    <property type="match status" value="1"/>
</dbReference>
<evidence type="ECO:0000313" key="5">
    <source>
        <dbReference type="EMBL" id="MBP2478774.1"/>
    </source>
</evidence>
<dbReference type="InterPro" id="IPR010982">
    <property type="entry name" value="Lambda_DNA-bd_dom_sf"/>
</dbReference>
<evidence type="ECO:0000313" key="6">
    <source>
        <dbReference type="Proteomes" id="UP001519363"/>
    </source>
</evidence>
<dbReference type="Gene3D" id="3.40.50.2300">
    <property type="match status" value="2"/>
</dbReference>
<dbReference type="CDD" id="cd01392">
    <property type="entry name" value="HTH_LacI"/>
    <property type="match status" value="1"/>
</dbReference>
<organism evidence="5 6">
    <name type="scientific">Crossiella equi</name>
    <dbReference type="NCBI Taxonomy" id="130796"/>
    <lineage>
        <taxon>Bacteria</taxon>
        <taxon>Bacillati</taxon>
        <taxon>Actinomycetota</taxon>
        <taxon>Actinomycetes</taxon>
        <taxon>Pseudonocardiales</taxon>
        <taxon>Pseudonocardiaceae</taxon>
        <taxon>Crossiella</taxon>
    </lineage>
</organism>